<dbReference type="OrthoDB" id="408631at2759"/>
<dbReference type="Gene3D" id="3.40.50.1820">
    <property type="entry name" value="alpha/beta hydrolase"/>
    <property type="match status" value="2"/>
</dbReference>
<dbReference type="Pfam" id="PF00135">
    <property type="entry name" value="COesterase"/>
    <property type="match status" value="1"/>
</dbReference>
<dbReference type="InterPro" id="IPR002018">
    <property type="entry name" value="CarbesteraseB"/>
</dbReference>
<organism evidence="3 4">
    <name type="scientific">Parascedosporium putredinis</name>
    <dbReference type="NCBI Taxonomy" id="1442378"/>
    <lineage>
        <taxon>Eukaryota</taxon>
        <taxon>Fungi</taxon>
        <taxon>Dikarya</taxon>
        <taxon>Ascomycota</taxon>
        <taxon>Pezizomycotina</taxon>
        <taxon>Sordariomycetes</taxon>
        <taxon>Hypocreomycetidae</taxon>
        <taxon>Microascales</taxon>
        <taxon>Microascaceae</taxon>
        <taxon>Parascedosporium</taxon>
    </lineage>
</organism>
<evidence type="ECO:0000256" key="1">
    <source>
        <dbReference type="SAM" id="MobiDB-lite"/>
    </source>
</evidence>
<reference evidence="3" key="1">
    <citation type="submission" date="2022-11" db="EMBL/GenBank/DDBJ databases">
        <authorList>
            <person name="Scott C."/>
            <person name="Bruce N."/>
        </authorList>
    </citation>
    <scope>NUCLEOTIDE SEQUENCE</scope>
</reference>
<feature type="compositionally biased region" description="Low complexity" evidence="1">
    <location>
        <begin position="134"/>
        <end position="143"/>
    </location>
</feature>
<gene>
    <name evidence="3" type="ORF">PPNO1_LOCUS7722</name>
</gene>
<dbReference type="InterPro" id="IPR029058">
    <property type="entry name" value="AB_hydrolase_fold"/>
</dbReference>
<feature type="domain" description="Carboxylesterase type B" evidence="2">
    <location>
        <begin position="50"/>
        <end position="130"/>
    </location>
</feature>
<name>A0A9P1MDS3_9PEZI</name>
<proteinExistence type="predicted"/>
<dbReference type="EMBL" id="CALLCH030000017">
    <property type="protein sequence ID" value="CAI4218126.1"/>
    <property type="molecule type" value="Genomic_DNA"/>
</dbReference>
<keyword evidence="4" id="KW-1185">Reference proteome</keyword>
<protein>
    <recommendedName>
        <fullName evidence="2">Carboxylesterase type B domain-containing protein</fullName>
    </recommendedName>
</protein>
<evidence type="ECO:0000259" key="2">
    <source>
        <dbReference type="Pfam" id="PF00135"/>
    </source>
</evidence>
<sequence>MPSERRQPPQVTLRQGVYRGKYLASTRIRPKALDVFLGIPYAQERAGGIKLPVLVYVHGGAFNMGFGADRDLASFVAHAKRDVVAVSFNYRLGVLGFLAAADGPDGARGLNLGLRDQRVAMEWLGHHILSYPPNSAPSSAPSSNPAPPPPAPSGTLPTRAKRRNSPNSLPPPASPDTAEDPFPALRALSVADLTTAAARVWRRYADSVRWPFQPVIDGADIVPDRPLALWDAATQFSPNIPIITGFCSHEGTAFPADLDRLDALYPLHDPDADPDCPRTPADRGPHWARLQAAYAHYAYIAPVLYTAHRLSLLPAPPPFTSTTPSGLVDVSTRMHAWFADFVSADPAPVLDGWPVFQCPLRGGPEAAKIMVFGRGNDERIPPEDGGRGSTGVSAEVRTMTAREVEQIKFWWDRTALSQGFGERDPA</sequence>
<dbReference type="InterPro" id="IPR050309">
    <property type="entry name" value="Type-B_Carboxylest/Lipase"/>
</dbReference>
<evidence type="ECO:0000313" key="3">
    <source>
        <dbReference type="EMBL" id="CAI4218126.1"/>
    </source>
</evidence>
<feature type="region of interest" description="Disordered" evidence="1">
    <location>
        <begin position="134"/>
        <end position="181"/>
    </location>
</feature>
<dbReference type="SUPFAM" id="SSF53474">
    <property type="entry name" value="alpha/beta-Hydrolases"/>
    <property type="match status" value="1"/>
</dbReference>
<comment type="caution">
    <text evidence="3">The sequence shown here is derived from an EMBL/GenBank/DDBJ whole genome shotgun (WGS) entry which is preliminary data.</text>
</comment>
<evidence type="ECO:0000313" key="4">
    <source>
        <dbReference type="Proteomes" id="UP000838763"/>
    </source>
</evidence>
<dbReference type="AlphaFoldDB" id="A0A9P1MDS3"/>
<dbReference type="PANTHER" id="PTHR11559">
    <property type="entry name" value="CARBOXYLESTERASE"/>
    <property type="match status" value="1"/>
</dbReference>
<accession>A0A9P1MDS3</accession>
<dbReference type="Proteomes" id="UP000838763">
    <property type="component" value="Unassembled WGS sequence"/>
</dbReference>